<dbReference type="GO" id="GO:0030435">
    <property type="term" value="P:sporulation resulting in formation of a cellular spore"/>
    <property type="evidence" value="ECO:0007669"/>
    <property type="project" value="UniProtKB-KW"/>
</dbReference>
<evidence type="ECO:0000256" key="4">
    <source>
        <dbReference type="ARBA" id="ARBA00023321"/>
    </source>
</evidence>
<dbReference type="Pfam" id="PF00023">
    <property type="entry name" value="Ank"/>
    <property type="match status" value="1"/>
</dbReference>
<dbReference type="PROSITE" id="PS51299">
    <property type="entry name" value="HTH_APSES"/>
    <property type="match status" value="1"/>
</dbReference>
<dbReference type="SMART" id="SM01252">
    <property type="entry name" value="KilA-N"/>
    <property type="match status" value="1"/>
</dbReference>
<dbReference type="AlphaFoldDB" id="A0A177CQA1"/>
<feature type="compositionally biased region" description="Low complexity" evidence="7">
    <location>
        <begin position="123"/>
        <end position="142"/>
    </location>
</feature>
<keyword evidence="3 5" id="KW-0040">ANK repeat</keyword>
<dbReference type="InterPro" id="IPR018004">
    <property type="entry name" value="KilA/APSES_HTH"/>
</dbReference>
<proteinExistence type="predicted"/>
<dbReference type="InterPro" id="IPR036887">
    <property type="entry name" value="HTH_APSES_sf"/>
</dbReference>
<dbReference type="Pfam" id="PF04383">
    <property type="entry name" value="KilA-N"/>
    <property type="match status" value="1"/>
</dbReference>
<organism evidence="9 10">
    <name type="scientific">Paraphaeosphaeria sporulosa</name>
    <dbReference type="NCBI Taxonomy" id="1460663"/>
    <lineage>
        <taxon>Eukaryota</taxon>
        <taxon>Fungi</taxon>
        <taxon>Dikarya</taxon>
        <taxon>Ascomycota</taxon>
        <taxon>Pezizomycotina</taxon>
        <taxon>Dothideomycetes</taxon>
        <taxon>Pleosporomycetidae</taxon>
        <taxon>Pleosporales</taxon>
        <taxon>Massarineae</taxon>
        <taxon>Didymosphaeriaceae</taxon>
        <taxon>Paraphaeosphaeria</taxon>
    </lineage>
</organism>
<dbReference type="SUPFAM" id="SSF48403">
    <property type="entry name" value="Ankyrin repeat"/>
    <property type="match status" value="1"/>
</dbReference>
<dbReference type="InterPro" id="IPR002110">
    <property type="entry name" value="Ankyrin_rpt"/>
</dbReference>
<reference evidence="9 10" key="1">
    <citation type="submission" date="2016-05" db="EMBL/GenBank/DDBJ databases">
        <title>Comparative analysis of secretome profiles of manganese(II)-oxidizing ascomycete fungi.</title>
        <authorList>
            <consortium name="DOE Joint Genome Institute"/>
            <person name="Zeiner C.A."/>
            <person name="Purvine S.O."/>
            <person name="Zink E.M."/>
            <person name="Wu S."/>
            <person name="Pasa-Tolic L."/>
            <person name="Chaput D.L."/>
            <person name="Haridas S."/>
            <person name="Grigoriev I.V."/>
            <person name="Santelli C.M."/>
            <person name="Hansel C.M."/>
        </authorList>
    </citation>
    <scope>NUCLEOTIDE SEQUENCE [LARGE SCALE GENOMIC DNA]</scope>
    <source>
        <strain evidence="9 10">AP3s5-JAC2a</strain>
    </source>
</reference>
<dbReference type="GO" id="GO:0003677">
    <property type="term" value="F:DNA binding"/>
    <property type="evidence" value="ECO:0007669"/>
    <property type="project" value="InterPro"/>
</dbReference>
<evidence type="ECO:0000256" key="2">
    <source>
        <dbReference type="ARBA" id="ARBA00022969"/>
    </source>
</evidence>
<keyword evidence="4" id="KW-0183">Conidiation</keyword>
<dbReference type="SMART" id="SM00248">
    <property type="entry name" value="ANK"/>
    <property type="match status" value="3"/>
</dbReference>
<feature type="coiled-coil region" evidence="6">
    <location>
        <begin position="502"/>
        <end position="536"/>
    </location>
</feature>
<feature type="non-terminal residue" evidence="9">
    <location>
        <position position="691"/>
    </location>
</feature>
<dbReference type="Gene3D" id="1.25.40.20">
    <property type="entry name" value="Ankyrin repeat-containing domain"/>
    <property type="match status" value="1"/>
</dbReference>
<dbReference type="InterPro" id="IPR003163">
    <property type="entry name" value="Tscrpt_reg_HTH_APSES-type"/>
</dbReference>
<dbReference type="RefSeq" id="XP_018039851.1">
    <property type="nucleotide sequence ID" value="XM_018175266.2"/>
</dbReference>
<dbReference type="SUPFAM" id="SSF54616">
    <property type="entry name" value="DNA-binding domain of Mlu1-box binding protein MBP1"/>
    <property type="match status" value="1"/>
</dbReference>
<evidence type="ECO:0000259" key="8">
    <source>
        <dbReference type="PROSITE" id="PS51299"/>
    </source>
</evidence>
<dbReference type="Proteomes" id="UP000077069">
    <property type="component" value="Unassembled WGS sequence"/>
</dbReference>
<sequence>MVRMPPAPDGKIYSATYSNVPVYELQVAGHFVMRRRADDWINATHILKVADYDKPARTRILEREVQKGVHEKVQGGYGKYQGTWIPLHDGRMLAERNGVLEKMLPIFDYIPGDRSPPPAPKHATAASSRPKAARATAAAQARANGEADECAAFVSNSQSQIGDDPYEAPAQAPQIYRDETPDNVTVVSESMLGDQDMLSASQYSASSRKRKRGVDQMSVEDTQHQMWADALLDYFMLLDSDEGFVAPPEPPPSVNLDRAIDDKGHSAMHWAAAMGDLEVVKELIRRGARIDCASNNLETPLMRAVMFTNNHDKGTMQSMIKIFQQTVVRTDWFGSTVFHHIAATTSSSNKYSCARYYLDCIINKLSETWIPDEVTRLLNAQDKNGDTAIMIAARHGARKCVRSLLGRNVSVDIPNKKGETADDLIRELNQRRRMHGRPRQASSSPFAPPLDQRMNGHGSHLDDLVPSLSLPFPSLSTRESQRTEYRSQTASHLMTKVAPTLLEKCEELAAAYEAELQEKEAESLDAERVVKKRQAELEATRKQVSELMGMHNGLHIDLGDDEADRQQEDELRMLVEEAESLLEIEQMTELKRICAAAPQANPNSPIDLAEKMRLALLLHRAQLERQELVREVVGNLSVAGMGEKQGVYKSLIAKAIGEREEDIESMLPEILKELEEEETQERAEGLEQSPV</sequence>
<evidence type="ECO:0000256" key="7">
    <source>
        <dbReference type="SAM" id="MobiDB-lite"/>
    </source>
</evidence>
<evidence type="ECO:0000256" key="5">
    <source>
        <dbReference type="PROSITE-ProRule" id="PRU00023"/>
    </source>
</evidence>
<dbReference type="GeneID" id="28758752"/>
<dbReference type="GO" id="GO:0030907">
    <property type="term" value="C:MBF transcription complex"/>
    <property type="evidence" value="ECO:0007669"/>
    <property type="project" value="TreeGrafter"/>
</dbReference>
<keyword evidence="6" id="KW-0175">Coiled coil</keyword>
<evidence type="ECO:0000256" key="1">
    <source>
        <dbReference type="ARBA" id="ARBA00022737"/>
    </source>
</evidence>
<dbReference type="STRING" id="1460663.A0A177CQA1"/>
<dbReference type="Gene3D" id="3.10.260.10">
    <property type="entry name" value="Transcription regulator HTH, APSES-type DNA-binding domain"/>
    <property type="match status" value="1"/>
</dbReference>
<evidence type="ECO:0000256" key="6">
    <source>
        <dbReference type="SAM" id="Coils"/>
    </source>
</evidence>
<dbReference type="GO" id="GO:0048315">
    <property type="term" value="P:conidium formation"/>
    <property type="evidence" value="ECO:0007669"/>
    <property type="project" value="UniProtKB-KW"/>
</dbReference>
<dbReference type="InParanoid" id="A0A177CQA1"/>
<dbReference type="OrthoDB" id="6718656at2759"/>
<evidence type="ECO:0000313" key="9">
    <source>
        <dbReference type="EMBL" id="OAG09486.1"/>
    </source>
</evidence>
<dbReference type="InterPro" id="IPR036770">
    <property type="entry name" value="Ankyrin_rpt-contain_sf"/>
</dbReference>
<dbReference type="FunCoup" id="A0A177CQA1">
    <property type="interactions" value="643"/>
</dbReference>
<feature type="domain" description="HTH APSES-type" evidence="8">
    <location>
        <begin position="12"/>
        <end position="118"/>
    </location>
</feature>
<protein>
    <submittedName>
        <fullName evidence="9">Apses-domain-containing protein</fullName>
    </submittedName>
</protein>
<dbReference type="FunFam" id="3.10.260.10:FF:000001">
    <property type="entry name" value="APSES transcription factor (MbpA)"/>
    <property type="match status" value="1"/>
</dbReference>
<dbReference type="GO" id="GO:0001228">
    <property type="term" value="F:DNA-binding transcription activator activity, RNA polymerase II-specific"/>
    <property type="evidence" value="ECO:0007669"/>
    <property type="project" value="UniProtKB-ARBA"/>
</dbReference>
<dbReference type="Pfam" id="PF12796">
    <property type="entry name" value="Ank_2"/>
    <property type="match status" value="1"/>
</dbReference>
<dbReference type="EMBL" id="KV441549">
    <property type="protein sequence ID" value="OAG09486.1"/>
    <property type="molecule type" value="Genomic_DNA"/>
</dbReference>
<dbReference type="FunFam" id="1.25.40.20:FF:000291">
    <property type="entry name" value="APSES transcription factor, putative"/>
    <property type="match status" value="1"/>
</dbReference>
<dbReference type="PROSITE" id="PS50088">
    <property type="entry name" value="ANK_REPEAT"/>
    <property type="match status" value="2"/>
</dbReference>
<evidence type="ECO:0000313" key="10">
    <source>
        <dbReference type="Proteomes" id="UP000077069"/>
    </source>
</evidence>
<dbReference type="PANTHER" id="PTHR43828">
    <property type="entry name" value="ASPARAGINASE"/>
    <property type="match status" value="1"/>
</dbReference>
<keyword evidence="2" id="KW-0749">Sporulation</keyword>
<feature type="repeat" description="ANK" evidence="5">
    <location>
        <begin position="263"/>
        <end position="295"/>
    </location>
</feature>
<keyword evidence="1" id="KW-0677">Repeat</keyword>
<name>A0A177CQA1_9PLEO</name>
<accession>A0A177CQA1</accession>
<feature type="repeat" description="ANK" evidence="5">
    <location>
        <begin position="384"/>
        <end position="416"/>
    </location>
</feature>
<evidence type="ECO:0000256" key="3">
    <source>
        <dbReference type="ARBA" id="ARBA00023043"/>
    </source>
</evidence>
<keyword evidence="10" id="KW-1185">Reference proteome</keyword>
<dbReference type="GO" id="GO:0033309">
    <property type="term" value="C:SBF transcription complex"/>
    <property type="evidence" value="ECO:0007669"/>
    <property type="project" value="TreeGrafter"/>
</dbReference>
<feature type="region of interest" description="Disordered" evidence="7">
    <location>
        <begin position="111"/>
        <end position="142"/>
    </location>
</feature>
<gene>
    <name evidence="9" type="ORF">CC84DRAFT_1110923</name>
</gene>
<dbReference type="InterPro" id="IPR051642">
    <property type="entry name" value="SWI6-like"/>
</dbReference>
<dbReference type="PROSITE" id="PS50297">
    <property type="entry name" value="ANK_REP_REGION"/>
    <property type="match status" value="1"/>
</dbReference>
<dbReference type="PANTHER" id="PTHR43828:SF15">
    <property type="entry name" value="TRANSCRIPTION FACTOR MBP1"/>
    <property type="match status" value="1"/>
</dbReference>